<feature type="transmembrane region" description="Helical" evidence="8">
    <location>
        <begin position="221"/>
        <end position="247"/>
    </location>
</feature>
<dbReference type="GeneTree" id="ENSGT00950000182935"/>
<dbReference type="EMBL" id="AAGW02071747">
    <property type="status" value="NOT_ANNOTATED_CDS"/>
    <property type="molecule type" value="Genomic_DNA"/>
</dbReference>
<feature type="region of interest" description="Disordered" evidence="7">
    <location>
        <begin position="53"/>
        <end position="129"/>
    </location>
</feature>
<proteinExistence type="inferred from homology"/>
<dbReference type="EMBL" id="AAGW02071746">
    <property type="status" value="NOT_ANNOTATED_CDS"/>
    <property type="molecule type" value="Genomic_DNA"/>
</dbReference>
<accession>A0A5F9CT85</accession>
<evidence type="ECO:0000256" key="5">
    <source>
        <dbReference type="ARBA" id="ARBA00023136"/>
    </source>
</evidence>
<evidence type="ECO:0000256" key="4">
    <source>
        <dbReference type="ARBA" id="ARBA00022989"/>
    </source>
</evidence>
<dbReference type="PANTHER" id="PTHR10838:SF7">
    <property type="entry name" value="SYNAPTOGYRIN-1"/>
    <property type="match status" value="1"/>
</dbReference>
<dbReference type="Ensembl" id="ENSOCUT00000061920.1">
    <property type="protein sequence ID" value="ENSOCUP00000036853.1"/>
    <property type="gene ID" value="ENSOCUG00000012912.3"/>
</dbReference>
<feature type="domain" description="MARVEL" evidence="10">
    <location>
        <begin position="145"/>
        <end position="290"/>
    </location>
</feature>
<dbReference type="InParanoid" id="A0A5F9CT85"/>
<keyword evidence="12" id="KW-1185">Reference proteome</keyword>
<evidence type="ECO:0000256" key="3">
    <source>
        <dbReference type="ARBA" id="ARBA00022692"/>
    </source>
</evidence>
<dbReference type="Bgee" id="ENSOCUG00000012912">
    <property type="expression patterns" value="Expressed in brain and 19 other cell types or tissues"/>
</dbReference>
<dbReference type="AlphaFoldDB" id="A0A5F9CT85"/>
<keyword evidence="5 6" id="KW-0472">Membrane</keyword>
<keyword evidence="9" id="KW-0732">Signal</keyword>
<feature type="chain" id="PRO_5023857010" description="MARVEL domain-containing protein" evidence="9">
    <location>
        <begin position="20"/>
        <end position="308"/>
    </location>
</feature>
<dbReference type="STRING" id="9986.ENSOCUP00000036853"/>
<dbReference type="GO" id="GO:0031594">
    <property type="term" value="C:neuromuscular junction"/>
    <property type="evidence" value="ECO:0007669"/>
    <property type="project" value="TreeGrafter"/>
</dbReference>
<evidence type="ECO:0000256" key="1">
    <source>
        <dbReference type="ARBA" id="ARBA00004141"/>
    </source>
</evidence>
<name>A0A5F9CT85_RABIT</name>
<comment type="subcellular location">
    <subcellularLocation>
        <location evidence="1">Membrane</location>
        <topology evidence="1">Multi-pass membrane protein</topology>
    </subcellularLocation>
</comment>
<keyword evidence="4 8" id="KW-1133">Transmembrane helix</keyword>
<keyword evidence="3 6" id="KW-0812">Transmembrane</keyword>
<dbReference type="Pfam" id="PF01284">
    <property type="entry name" value="MARVEL"/>
    <property type="match status" value="1"/>
</dbReference>
<reference evidence="11" key="2">
    <citation type="submission" date="2025-08" db="UniProtKB">
        <authorList>
            <consortium name="Ensembl"/>
        </authorList>
    </citation>
    <scope>IDENTIFICATION</scope>
    <source>
        <strain evidence="11">Thorbecke</strain>
    </source>
</reference>
<evidence type="ECO:0000256" key="9">
    <source>
        <dbReference type="SAM" id="SignalP"/>
    </source>
</evidence>
<evidence type="ECO:0000256" key="6">
    <source>
        <dbReference type="PROSITE-ProRule" id="PRU00581"/>
    </source>
</evidence>
<evidence type="ECO:0000313" key="11">
    <source>
        <dbReference type="Ensembl" id="ENSOCUP00000036853.1"/>
    </source>
</evidence>
<dbReference type="InterPro" id="IPR016579">
    <property type="entry name" value="Synaptogyrin"/>
</dbReference>
<evidence type="ECO:0000256" key="8">
    <source>
        <dbReference type="SAM" id="Phobius"/>
    </source>
</evidence>
<evidence type="ECO:0000256" key="7">
    <source>
        <dbReference type="SAM" id="MobiDB-lite"/>
    </source>
</evidence>
<reference evidence="11 12" key="1">
    <citation type="journal article" date="2011" name="Nature">
        <title>A high-resolution map of human evolutionary constraint using 29 mammals.</title>
        <authorList>
            <person name="Lindblad-Toh K."/>
            <person name="Garber M."/>
            <person name="Zuk O."/>
            <person name="Lin M.F."/>
            <person name="Parker B.J."/>
            <person name="Washietl S."/>
            <person name="Kheradpour P."/>
            <person name="Ernst J."/>
            <person name="Jordan G."/>
            <person name="Mauceli E."/>
            <person name="Ward L.D."/>
            <person name="Lowe C.B."/>
            <person name="Holloway A.K."/>
            <person name="Clamp M."/>
            <person name="Gnerre S."/>
            <person name="Alfoldi J."/>
            <person name="Beal K."/>
            <person name="Chang J."/>
            <person name="Clawson H."/>
            <person name="Cuff J."/>
            <person name="Di Palma F."/>
            <person name="Fitzgerald S."/>
            <person name="Flicek P."/>
            <person name="Guttman M."/>
            <person name="Hubisz M.J."/>
            <person name="Jaffe D.B."/>
            <person name="Jungreis I."/>
            <person name="Kent W.J."/>
            <person name="Kostka D."/>
            <person name="Lara M."/>
            <person name="Martins A.L."/>
            <person name="Massingham T."/>
            <person name="Moltke I."/>
            <person name="Raney B.J."/>
            <person name="Rasmussen M.D."/>
            <person name="Robinson J."/>
            <person name="Stark A."/>
            <person name="Vilella A.J."/>
            <person name="Wen J."/>
            <person name="Xie X."/>
            <person name="Zody M.C."/>
            <person name="Baldwin J."/>
            <person name="Bloom T."/>
            <person name="Chin C.W."/>
            <person name="Heiman D."/>
            <person name="Nicol R."/>
            <person name="Nusbaum C."/>
            <person name="Young S."/>
            <person name="Wilkinson J."/>
            <person name="Worley K.C."/>
            <person name="Kovar C.L."/>
            <person name="Muzny D.M."/>
            <person name="Gibbs R.A."/>
            <person name="Cree A."/>
            <person name="Dihn H.H."/>
            <person name="Fowler G."/>
            <person name="Jhangiani S."/>
            <person name="Joshi V."/>
            <person name="Lee S."/>
            <person name="Lewis L.R."/>
            <person name="Nazareth L.V."/>
            <person name="Okwuonu G."/>
            <person name="Santibanez J."/>
            <person name="Warren W.C."/>
            <person name="Mardis E.R."/>
            <person name="Weinstock G.M."/>
            <person name="Wilson R.K."/>
            <person name="Delehaunty K."/>
            <person name="Dooling D."/>
            <person name="Fronik C."/>
            <person name="Fulton L."/>
            <person name="Fulton B."/>
            <person name="Graves T."/>
            <person name="Minx P."/>
            <person name="Sodergren E."/>
            <person name="Birney E."/>
            <person name="Margulies E.H."/>
            <person name="Herrero J."/>
            <person name="Green E.D."/>
            <person name="Haussler D."/>
            <person name="Siepel A."/>
            <person name="Goldman N."/>
            <person name="Pollard K.S."/>
            <person name="Pedersen J.S."/>
            <person name="Lander E.S."/>
            <person name="Kellis M."/>
        </authorList>
    </citation>
    <scope>NUCLEOTIDE SEQUENCE [LARGE SCALE GENOMIC DNA]</scope>
    <source>
        <strain evidence="11 12">Thorbecke inbred</strain>
    </source>
</reference>
<sequence>ARGPGSCSLPLLVLGGTAARSPSALQEWPLAEAPWLPSPWFLESDWWTLRQGSEPQNHWPRKSEKDDSQTSAEPPGAPSSGGPWAGAGLQAPAPSVHGAALSSQTATELGGSKCTGSPGPWPSPSLSLPARLWKSGGRGGVVLPGARKLVSGRGQRSAGLSCLPFLCLSFLPAGHWDLPLPAPAPALPVISPALRSPPPPSPPVPLGMGECMTPAPQFPHLLPLALGTPAFWAFLWFVGFCFLANQWQVSKPKDNPLNEGTDAARAAIAFSFFSIFTWSLSAALAVRRFKDLSFQEEYSTLFPASAQP</sequence>
<protein>
    <recommendedName>
        <fullName evidence="10">MARVEL domain-containing protein</fullName>
    </recommendedName>
</protein>
<reference evidence="11" key="3">
    <citation type="submission" date="2025-09" db="UniProtKB">
        <authorList>
            <consortium name="Ensembl"/>
        </authorList>
    </citation>
    <scope>IDENTIFICATION</scope>
    <source>
        <strain evidence="11">Thorbecke</strain>
    </source>
</reference>
<organism evidence="11 12">
    <name type="scientific">Oryctolagus cuniculus</name>
    <name type="common">Rabbit</name>
    <dbReference type="NCBI Taxonomy" id="9986"/>
    <lineage>
        <taxon>Eukaryota</taxon>
        <taxon>Metazoa</taxon>
        <taxon>Chordata</taxon>
        <taxon>Craniata</taxon>
        <taxon>Vertebrata</taxon>
        <taxon>Euteleostomi</taxon>
        <taxon>Mammalia</taxon>
        <taxon>Eutheria</taxon>
        <taxon>Euarchontoglires</taxon>
        <taxon>Glires</taxon>
        <taxon>Lagomorpha</taxon>
        <taxon>Leporidae</taxon>
        <taxon>Oryctolagus</taxon>
    </lineage>
</organism>
<evidence type="ECO:0000256" key="2">
    <source>
        <dbReference type="ARBA" id="ARBA00010252"/>
    </source>
</evidence>
<dbReference type="InterPro" id="IPR008253">
    <property type="entry name" value="Marvel"/>
</dbReference>
<dbReference type="Proteomes" id="UP000001811">
    <property type="component" value="Chromosome 4"/>
</dbReference>
<comment type="similarity">
    <text evidence="2">Belongs to the synaptogyrin family.</text>
</comment>
<dbReference type="GO" id="GO:0030672">
    <property type="term" value="C:synaptic vesicle membrane"/>
    <property type="evidence" value="ECO:0007669"/>
    <property type="project" value="TreeGrafter"/>
</dbReference>
<evidence type="ECO:0000313" key="12">
    <source>
        <dbReference type="Proteomes" id="UP000001811"/>
    </source>
</evidence>
<feature type="transmembrane region" description="Helical" evidence="8">
    <location>
        <begin position="267"/>
        <end position="286"/>
    </location>
</feature>
<dbReference type="PANTHER" id="PTHR10838">
    <property type="entry name" value="SYNAPTOGYRIN"/>
    <property type="match status" value="1"/>
</dbReference>
<evidence type="ECO:0000259" key="10">
    <source>
        <dbReference type="PROSITE" id="PS51225"/>
    </source>
</evidence>
<dbReference type="EMBL" id="AAGW02071748">
    <property type="status" value="NOT_ANNOTATED_CDS"/>
    <property type="molecule type" value="Genomic_DNA"/>
</dbReference>
<dbReference type="EMBL" id="AAGW02071749">
    <property type="status" value="NOT_ANNOTATED_CDS"/>
    <property type="molecule type" value="Genomic_DNA"/>
</dbReference>
<feature type="compositionally biased region" description="Low complexity" evidence="7">
    <location>
        <begin position="71"/>
        <end position="88"/>
    </location>
</feature>
<dbReference type="PROSITE" id="PS51225">
    <property type="entry name" value="MARVEL"/>
    <property type="match status" value="1"/>
</dbReference>
<feature type="signal peptide" evidence="9">
    <location>
        <begin position="1"/>
        <end position="19"/>
    </location>
</feature>